<dbReference type="Gene3D" id="1.10.150.130">
    <property type="match status" value="1"/>
</dbReference>
<dbReference type="Proteomes" id="UP000199229">
    <property type="component" value="Unassembled WGS sequence"/>
</dbReference>
<dbReference type="AlphaFoldDB" id="A0A1I2TDX6"/>
<dbReference type="PANTHER" id="PTHR30349">
    <property type="entry name" value="PHAGE INTEGRASE-RELATED"/>
    <property type="match status" value="1"/>
</dbReference>
<dbReference type="EMBL" id="FOPM01000007">
    <property type="protein sequence ID" value="SFG63143.1"/>
    <property type="molecule type" value="Genomic_DNA"/>
</dbReference>
<keyword evidence="4" id="KW-0233">DNA recombination</keyword>
<dbReference type="RefSeq" id="WP_091970556.1">
    <property type="nucleotide sequence ID" value="NZ_FOPM01000007.1"/>
</dbReference>
<dbReference type="GO" id="GO:0006310">
    <property type="term" value="P:DNA recombination"/>
    <property type="evidence" value="ECO:0007669"/>
    <property type="project" value="UniProtKB-KW"/>
</dbReference>
<dbReference type="InterPro" id="IPR050090">
    <property type="entry name" value="Tyrosine_recombinase_XerCD"/>
</dbReference>
<feature type="domain" description="Core-binding (CB)" evidence="8">
    <location>
        <begin position="216"/>
        <end position="299"/>
    </location>
</feature>
<dbReference type="PROSITE" id="PS51900">
    <property type="entry name" value="CB"/>
    <property type="match status" value="1"/>
</dbReference>
<dbReference type="GO" id="GO:0015074">
    <property type="term" value="P:DNA integration"/>
    <property type="evidence" value="ECO:0007669"/>
    <property type="project" value="UniProtKB-KW"/>
</dbReference>
<organism evidence="9 10">
    <name type="scientific">Methylobacterium gossipiicola</name>
    <dbReference type="NCBI Taxonomy" id="582675"/>
    <lineage>
        <taxon>Bacteria</taxon>
        <taxon>Pseudomonadati</taxon>
        <taxon>Pseudomonadota</taxon>
        <taxon>Alphaproteobacteria</taxon>
        <taxon>Hyphomicrobiales</taxon>
        <taxon>Methylobacteriaceae</taxon>
        <taxon>Methylobacterium</taxon>
    </lineage>
</organism>
<evidence type="ECO:0000256" key="1">
    <source>
        <dbReference type="ARBA" id="ARBA00008857"/>
    </source>
</evidence>
<evidence type="ECO:0000259" key="8">
    <source>
        <dbReference type="PROSITE" id="PS51900"/>
    </source>
</evidence>
<dbReference type="OrthoDB" id="9784724at2"/>
<evidence type="ECO:0000256" key="4">
    <source>
        <dbReference type="ARBA" id="ARBA00023172"/>
    </source>
</evidence>
<dbReference type="InterPro" id="IPR011010">
    <property type="entry name" value="DNA_brk_join_enz"/>
</dbReference>
<keyword evidence="10" id="KW-1185">Reference proteome</keyword>
<dbReference type="STRING" id="582675.SAMN05192565_10716"/>
<evidence type="ECO:0000259" key="7">
    <source>
        <dbReference type="PROSITE" id="PS51898"/>
    </source>
</evidence>
<dbReference type="InterPro" id="IPR044068">
    <property type="entry name" value="CB"/>
</dbReference>
<accession>A0A1I2TDX6</accession>
<evidence type="ECO:0000256" key="2">
    <source>
        <dbReference type="ARBA" id="ARBA00022908"/>
    </source>
</evidence>
<comment type="similarity">
    <text evidence="1">Belongs to the 'phage' integrase family.</text>
</comment>
<evidence type="ECO:0000313" key="9">
    <source>
        <dbReference type="EMBL" id="SFG63143.1"/>
    </source>
</evidence>
<evidence type="ECO:0000256" key="5">
    <source>
        <dbReference type="PROSITE-ProRule" id="PRU01248"/>
    </source>
</evidence>
<dbReference type="PROSITE" id="PS51898">
    <property type="entry name" value="TYR_RECOMBINASE"/>
    <property type="match status" value="1"/>
</dbReference>
<sequence length="524" mass="57904">MALMTARPWKDPKTGVYHIRQRTPRDLLVRVKGQTVSLPVGDTFVSVKVGDVVQASLRTKEAAEARTRHAVADGALKRFWEAQKAGPVSLTQRQIIALSGLVYADLTKAWSDEPGPSEAWSGMLRLHQQAQAAGKLDQWVGPNVDVLLLREGIVTDDGSRKRLIEAVDSALVQAASLISRNAEGDYRPDPDAARFPAWQPPGPSPAPRMEAVGEVVTTAELFERWATYSVDKKAANTIKRYRGSFRSLSAFMKDRDVRTLSGDDLYAWAEHRRDVEGVTPRAINKNDMVAASSVFGWAVDRAGKQLLPANPVTGITLDEPRKVPKRERTFRDAEIASILSAASAVKADSLNPTFAAARRWCPWLAAYSGARIAELTHLEARDIRTESGTVVMNLRVTKTGEPRTVPLHPHLLELGFLAFVEASGSGPLFYDPKRHGKASSTSPAELRGHKVGKWVREVVKLDPDVDPNHGWRHTWKTRALGAGIEERLRDAITGHRVASVGRRYEAPSLVMLTEAMKRFPRYSF</sequence>
<dbReference type="Pfam" id="PF00589">
    <property type="entry name" value="Phage_integrase"/>
    <property type="match status" value="1"/>
</dbReference>
<keyword evidence="2" id="KW-0229">DNA integration</keyword>
<dbReference type="InterPro" id="IPR013762">
    <property type="entry name" value="Integrase-like_cat_sf"/>
</dbReference>
<gene>
    <name evidence="9" type="ORF">SAMN05192565_10716</name>
</gene>
<evidence type="ECO:0000256" key="6">
    <source>
        <dbReference type="SAM" id="MobiDB-lite"/>
    </source>
</evidence>
<evidence type="ECO:0000313" key="10">
    <source>
        <dbReference type="Proteomes" id="UP000199229"/>
    </source>
</evidence>
<dbReference type="PANTHER" id="PTHR30349:SF41">
    <property type="entry name" value="INTEGRASE_RECOMBINASE PROTEIN MJ0367-RELATED"/>
    <property type="match status" value="1"/>
</dbReference>
<reference evidence="10" key="1">
    <citation type="submission" date="2016-10" db="EMBL/GenBank/DDBJ databases">
        <authorList>
            <person name="Varghese N."/>
            <person name="Submissions S."/>
        </authorList>
    </citation>
    <scope>NUCLEOTIDE SEQUENCE [LARGE SCALE GENOMIC DNA]</scope>
    <source>
        <strain evidence="10">Gh-105</strain>
    </source>
</reference>
<dbReference type="Gene3D" id="1.10.443.10">
    <property type="entry name" value="Intergrase catalytic core"/>
    <property type="match status" value="1"/>
</dbReference>
<dbReference type="InterPro" id="IPR002104">
    <property type="entry name" value="Integrase_catalytic"/>
</dbReference>
<protein>
    <submittedName>
        <fullName evidence="9">Site-specific recombinase XerD</fullName>
    </submittedName>
</protein>
<keyword evidence="3 5" id="KW-0238">DNA-binding</keyword>
<evidence type="ECO:0000256" key="3">
    <source>
        <dbReference type="ARBA" id="ARBA00023125"/>
    </source>
</evidence>
<feature type="region of interest" description="Disordered" evidence="6">
    <location>
        <begin position="190"/>
        <end position="209"/>
    </location>
</feature>
<dbReference type="SUPFAM" id="SSF56349">
    <property type="entry name" value="DNA breaking-rejoining enzymes"/>
    <property type="match status" value="1"/>
</dbReference>
<name>A0A1I2TDX6_9HYPH</name>
<dbReference type="GO" id="GO:0003677">
    <property type="term" value="F:DNA binding"/>
    <property type="evidence" value="ECO:0007669"/>
    <property type="project" value="UniProtKB-UniRule"/>
</dbReference>
<feature type="domain" description="Tyr recombinase" evidence="7">
    <location>
        <begin position="324"/>
        <end position="517"/>
    </location>
</feature>
<proteinExistence type="inferred from homology"/>
<dbReference type="InterPro" id="IPR010998">
    <property type="entry name" value="Integrase_recombinase_N"/>
</dbReference>